<organism evidence="2 3">
    <name type="scientific">Achromobacter phage vB_AxyP_19-32_Axy04</name>
    <dbReference type="NCBI Taxonomy" id="2591039"/>
    <lineage>
        <taxon>Viruses</taxon>
        <taxon>Duplodnaviria</taxon>
        <taxon>Heunggongvirae</taxon>
        <taxon>Uroviricota</taxon>
        <taxon>Caudoviricetes</taxon>
        <taxon>Schitoviridae</taxon>
        <taxon>Rothmandenesvirinae</taxon>
        <taxon>Dongdastvirus</taxon>
        <taxon>Dongdastvirus Axy04</taxon>
    </lineage>
</organism>
<dbReference type="InterPro" id="IPR003343">
    <property type="entry name" value="Big_2"/>
</dbReference>
<reference evidence="2 3" key="1">
    <citation type="submission" date="2019-05" db="EMBL/GenBank/DDBJ databases">
        <title>Complete genome sequence of sixteen phages from Abidjan, cote d'Ivoire, isolated on a single strain of Achromobacter xylosoxidans.</title>
        <authorList>
            <person name="Essoh C."/>
            <person name="Vernadet J.-P."/>
            <person name="Vergnaud G."/>
            <person name="Pourcel C."/>
        </authorList>
    </citation>
    <scope>NUCLEOTIDE SEQUENCE [LARGE SCALE GENOMIC DNA]</scope>
</reference>
<dbReference type="EMBL" id="MK962626">
    <property type="protein sequence ID" value="QDH83758.1"/>
    <property type="molecule type" value="Genomic_DNA"/>
</dbReference>
<feature type="domain" description="BIG2" evidence="1">
    <location>
        <begin position="102"/>
        <end position="190"/>
    </location>
</feature>
<proteinExistence type="predicted"/>
<evidence type="ECO:0000259" key="1">
    <source>
        <dbReference type="SMART" id="SM00635"/>
    </source>
</evidence>
<dbReference type="Pfam" id="PF02368">
    <property type="entry name" value="Big_2"/>
    <property type="match status" value="1"/>
</dbReference>
<evidence type="ECO:0000313" key="3">
    <source>
        <dbReference type="Proteomes" id="UP000315683"/>
    </source>
</evidence>
<dbReference type="Proteomes" id="UP000315683">
    <property type="component" value="Segment"/>
</dbReference>
<evidence type="ECO:0000313" key="2">
    <source>
        <dbReference type="EMBL" id="QDH83758.1"/>
    </source>
</evidence>
<accession>A0A514CTF4</accession>
<keyword evidence="3" id="KW-1185">Reference proteome</keyword>
<dbReference type="SMART" id="SM00635">
    <property type="entry name" value="BID_2"/>
    <property type="match status" value="1"/>
</dbReference>
<name>A0A514CTF4_9CAUD</name>
<gene>
    <name evidence="2" type="ORF">Axy04_019</name>
</gene>
<dbReference type="InterPro" id="IPR008964">
    <property type="entry name" value="Invasin/intimin_cell_adhesion"/>
</dbReference>
<sequence length="194" mass="20216">MPLMQISINVANPLKRLVKVDPDGTALESGYTKIGTFDHPSTEDDIDPLGPAENHVIYHHVQEALYHVKAGVTPPVAGFWPDNITDMQSVSISYTAPPEEVVIDFISLDSPTVSVAVGATVQNLIFYNPDTATNKTLTVSSSDPTKATAVYDGPLGGDSLATGVTVTGVAAGTATITVTTANGKTATFDVTVTA</sequence>
<protein>
    <recommendedName>
        <fullName evidence="1">BIG2 domain-containing protein</fullName>
    </recommendedName>
</protein>
<dbReference type="SUPFAM" id="SSF49373">
    <property type="entry name" value="Invasin/intimin cell-adhesion fragments"/>
    <property type="match status" value="1"/>
</dbReference>
<dbReference type="Gene3D" id="2.60.40.1080">
    <property type="match status" value="1"/>
</dbReference>